<protein>
    <submittedName>
        <fullName evidence="2">Uncharacterized protein</fullName>
    </submittedName>
</protein>
<reference evidence="2 3" key="1">
    <citation type="submission" date="2014-01" db="EMBL/GenBank/DDBJ databases">
        <title>Actinotalea ferrariae CF5-4.</title>
        <authorList>
            <person name="Chen F."/>
            <person name="Li Y."/>
            <person name="Wang G."/>
        </authorList>
    </citation>
    <scope>NUCLEOTIDE SEQUENCE [LARGE SCALE GENOMIC DNA]</scope>
    <source>
        <strain evidence="2 3">CF5-4</strain>
    </source>
</reference>
<keyword evidence="3" id="KW-1185">Reference proteome</keyword>
<sequence>MTQTPGAPGSFQRFRQWRVRIIGFSFGGLAVGALVGALLTSRTPLLVTAALLAVASGALLRLSGNLPEADAPASENKAALTLMGVALVSVLGAAVVAGLSAG</sequence>
<dbReference type="Proteomes" id="UP000019753">
    <property type="component" value="Unassembled WGS sequence"/>
</dbReference>
<keyword evidence="1" id="KW-1133">Transmembrane helix</keyword>
<organism evidence="2 3">
    <name type="scientific">Actinotalea ferrariae CF5-4</name>
    <dbReference type="NCBI Taxonomy" id="948458"/>
    <lineage>
        <taxon>Bacteria</taxon>
        <taxon>Bacillati</taxon>
        <taxon>Actinomycetota</taxon>
        <taxon>Actinomycetes</taxon>
        <taxon>Micrococcales</taxon>
        <taxon>Cellulomonadaceae</taxon>
        <taxon>Actinotalea</taxon>
    </lineage>
</organism>
<feature type="transmembrane region" description="Helical" evidence="1">
    <location>
        <begin position="45"/>
        <end position="66"/>
    </location>
</feature>
<dbReference type="EMBL" id="AXCW01000025">
    <property type="protein sequence ID" value="EYR64575.1"/>
    <property type="molecule type" value="Genomic_DNA"/>
</dbReference>
<feature type="transmembrane region" description="Helical" evidence="1">
    <location>
        <begin position="21"/>
        <end position="39"/>
    </location>
</feature>
<dbReference type="AlphaFoldDB" id="A0A021VX30"/>
<keyword evidence="1" id="KW-0812">Transmembrane</keyword>
<feature type="transmembrane region" description="Helical" evidence="1">
    <location>
        <begin position="78"/>
        <end position="101"/>
    </location>
</feature>
<evidence type="ECO:0000313" key="2">
    <source>
        <dbReference type="EMBL" id="EYR64575.1"/>
    </source>
</evidence>
<dbReference type="RefSeq" id="WP_034222962.1">
    <property type="nucleotide sequence ID" value="NZ_AXCW01000025.1"/>
</dbReference>
<evidence type="ECO:0000256" key="1">
    <source>
        <dbReference type="SAM" id="Phobius"/>
    </source>
</evidence>
<comment type="caution">
    <text evidence="2">The sequence shown here is derived from an EMBL/GenBank/DDBJ whole genome shotgun (WGS) entry which is preliminary data.</text>
</comment>
<evidence type="ECO:0000313" key="3">
    <source>
        <dbReference type="Proteomes" id="UP000019753"/>
    </source>
</evidence>
<name>A0A021VX30_9CELL</name>
<gene>
    <name evidence="2" type="ORF">N866_08390</name>
</gene>
<accession>A0A021VX30</accession>
<keyword evidence="1" id="KW-0472">Membrane</keyword>
<proteinExistence type="predicted"/>